<feature type="transmembrane region" description="Helical" evidence="1">
    <location>
        <begin position="385"/>
        <end position="409"/>
    </location>
</feature>
<dbReference type="Proteomes" id="UP000789901">
    <property type="component" value="Unassembled WGS sequence"/>
</dbReference>
<sequence length="412" mass="48575">MFKNFVIYIKNYIVGIYKKDLSFTIKGKNVNKENQDVNEVEPFLIEGLMKIATKKTSDQHSNEDMNEIDEEISEIIKKIQDETSETIKNNINKISDKIKTKINDSISEILQKILIKISIKMPKSSYIHDVDNILSTEISTDTLLTIETQPTTELQLSTKIHLFKEMKFPKIKEIIFAEIHIKIVIILLNELFNISIEKFFDPLKKKILSIIKKKTLTYRQLKSEIIFTEISNKIKKEVSNKIQEKIEEYFNEILRNIYGKMNESDDIKKAFNEQTEIFNEIKTDHSVINYNIDKIQKIFTGAIKEKIHDIKKIFSDTMKEKLYDIESSEKKSLVDDIHYILFIIFAIFDSETLILLYNIAEYFYIKKIAKKKWNINVENYVKKFVAFRVLAEIIFNIPLIVIMVCQQILFIY</sequence>
<evidence type="ECO:0000313" key="2">
    <source>
        <dbReference type="EMBL" id="CAG8492372.1"/>
    </source>
</evidence>
<name>A0ABM8W0C1_GIGMA</name>
<reference evidence="2 3" key="1">
    <citation type="submission" date="2021-06" db="EMBL/GenBank/DDBJ databases">
        <authorList>
            <person name="Kallberg Y."/>
            <person name="Tangrot J."/>
            <person name="Rosling A."/>
        </authorList>
    </citation>
    <scope>NUCLEOTIDE SEQUENCE [LARGE SCALE GENOMIC DNA]</scope>
    <source>
        <strain evidence="2 3">120-4 pot B 10/14</strain>
    </source>
</reference>
<feature type="transmembrane region" description="Helical" evidence="1">
    <location>
        <begin position="339"/>
        <end position="364"/>
    </location>
</feature>
<keyword evidence="3" id="KW-1185">Reference proteome</keyword>
<protein>
    <submittedName>
        <fullName evidence="2">5074_t:CDS:1</fullName>
    </submittedName>
</protein>
<keyword evidence="1" id="KW-0472">Membrane</keyword>
<keyword evidence="1" id="KW-0812">Transmembrane</keyword>
<gene>
    <name evidence="2" type="ORF">GMARGA_LOCUS1783</name>
</gene>
<comment type="caution">
    <text evidence="2">The sequence shown here is derived from an EMBL/GenBank/DDBJ whole genome shotgun (WGS) entry which is preliminary data.</text>
</comment>
<organism evidence="2 3">
    <name type="scientific">Gigaspora margarita</name>
    <dbReference type="NCBI Taxonomy" id="4874"/>
    <lineage>
        <taxon>Eukaryota</taxon>
        <taxon>Fungi</taxon>
        <taxon>Fungi incertae sedis</taxon>
        <taxon>Mucoromycota</taxon>
        <taxon>Glomeromycotina</taxon>
        <taxon>Glomeromycetes</taxon>
        <taxon>Diversisporales</taxon>
        <taxon>Gigasporaceae</taxon>
        <taxon>Gigaspora</taxon>
    </lineage>
</organism>
<dbReference type="EMBL" id="CAJVQB010000497">
    <property type="protein sequence ID" value="CAG8492372.1"/>
    <property type="molecule type" value="Genomic_DNA"/>
</dbReference>
<proteinExistence type="predicted"/>
<keyword evidence="1" id="KW-1133">Transmembrane helix</keyword>
<accession>A0ABM8W0C1</accession>
<evidence type="ECO:0000256" key="1">
    <source>
        <dbReference type="SAM" id="Phobius"/>
    </source>
</evidence>
<evidence type="ECO:0000313" key="3">
    <source>
        <dbReference type="Proteomes" id="UP000789901"/>
    </source>
</evidence>